<dbReference type="AlphaFoldDB" id="A0A6J7H131"/>
<feature type="coiled-coil region" evidence="1">
    <location>
        <begin position="247"/>
        <end position="274"/>
    </location>
</feature>
<feature type="region of interest" description="Disordered" evidence="2">
    <location>
        <begin position="167"/>
        <end position="245"/>
    </location>
</feature>
<dbReference type="Pfam" id="PF04337">
    <property type="entry name" value="DUF480"/>
    <property type="match status" value="1"/>
</dbReference>
<evidence type="ECO:0000256" key="2">
    <source>
        <dbReference type="SAM" id="MobiDB-lite"/>
    </source>
</evidence>
<sequence>MRRRGAGAGPVPGRAAPASLPRVKPDAVQLRVLGALLEKQRTTPDAYPLTLNALRAACNQSTNRDPVVRYDDVQLRHALEELARRRWTRSAGGSRAAKYRHLLADTMQIRPDEQAVLAVLLLRGPQTPGELRARTERLHRFGSADELETTIDRLITRRLVVRLERRPGQKEARVQQVMGGDELQTEAAATSGTVAVERAAEPPVYRDDDGPSDFDLGPAPPRSAETDAGPASDGDEEPPPNHLEGRVAQLEGELEDVRAELAGLREELAGLRSELGA</sequence>
<dbReference type="Gene3D" id="1.10.10.10">
    <property type="entry name" value="Winged helix-like DNA-binding domain superfamily/Winged helix DNA-binding domain"/>
    <property type="match status" value="2"/>
</dbReference>
<dbReference type="PANTHER" id="PTHR38768">
    <property type="entry name" value="UPF0502 PROTEIN YCEH"/>
    <property type="match status" value="1"/>
</dbReference>
<dbReference type="InterPro" id="IPR036390">
    <property type="entry name" value="WH_DNA-bd_sf"/>
</dbReference>
<gene>
    <name evidence="3" type="ORF">UFOPK3564_01126</name>
</gene>
<feature type="compositionally biased region" description="Gly residues" evidence="2">
    <location>
        <begin position="1"/>
        <end position="10"/>
    </location>
</feature>
<name>A0A6J7H131_9ZZZZ</name>
<keyword evidence="1" id="KW-0175">Coiled coil</keyword>
<dbReference type="InterPro" id="IPR007432">
    <property type="entry name" value="DUF480"/>
</dbReference>
<dbReference type="InterPro" id="IPR036388">
    <property type="entry name" value="WH-like_DNA-bd_sf"/>
</dbReference>
<feature type="region of interest" description="Disordered" evidence="2">
    <location>
        <begin position="1"/>
        <end position="22"/>
    </location>
</feature>
<reference evidence="3" key="1">
    <citation type="submission" date="2020-05" db="EMBL/GenBank/DDBJ databases">
        <authorList>
            <person name="Chiriac C."/>
            <person name="Salcher M."/>
            <person name="Ghai R."/>
            <person name="Kavagutti S V."/>
        </authorList>
    </citation>
    <scope>NUCLEOTIDE SEQUENCE</scope>
</reference>
<evidence type="ECO:0000256" key="1">
    <source>
        <dbReference type="SAM" id="Coils"/>
    </source>
</evidence>
<protein>
    <submittedName>
        <fullName evidence="3">Unannotated protein</fullName>
    </submittedName>
</protein>
<dbReference type="SUPFAM" id="SSF46785">
    <property type="entry name" value="Winged helix' DNA-binding domain"/>
    <property type="match status" value="2"/>
</dbReference>
<proteinExistence type="inferred from homology"/>
<dbReference type="EMBL" id="CAFBMK010000048">
    <property type="protein sequence ID" value="CAB4909429.1"/>
    <property type="molecule type" value="Genomic_DNA"/>
</dbReference>
<accession>A0A6J7H131</accession>
<feature type="compositionally biased region" description="Basic and acidic residues" evidence="2">
    <location>
        <begin position="198"/>
        <end position="209"/>
    </location>
</feature>
<dbReference type="HAMAP" id="MF_01584">
    <property type="entry name" value="UPF0502"/>
    <property type="match status" value="1"/>
</dbReference>
<dbReference type="PANTHER" id="PTHR38768:SF1">
    <property type="entry name" value="UPF0502 PROTEIN YCEH"/>
    <property type="match status" value="1"/>
</dbReference>
<organism evidence="3">
    <name type="scientific">freshwater metagenome</name>
    <dbReference type="NCBI Taxonomy" id="449393"/>
    <lineage>
        <taxon>unclassified sequences</taxon>
        <taxon>metagenomes</taxon>
        <taxon>ecological metagenomes</taxon>
    </lineage>
</organism>
<evidence type="ECO:0000313" key="3">
    <source>
        <dbReference type="EMBL" id="CAB4909429.1"/>
    </source>
</evidence>